<evidence type="ECO:0000256" key="12">
    <source>
        <dbReference type="ARBA" id="ARBA00022777"/>
    </source>
</evidence>
<evidence type="ECO:0000256" key="2">
    <source>
        <dbReference type="ARBA" id="ARBA00004574"/>
    </source>
</evidence>
<dbReference type="Pfam" id="PF02260">
    <property type="entry name" value="FATC"/>
    <property type="match status" value="1"/>
</dbReference>
<comment type="subcellular location">
    <subcellularLocation>
        <location evidence="2 20">Chromosome</location>
        <location evidence="2 20">Telomere</location>
    </subcellularLocation>
    <subcellularLocation>
        <location evidence="1 20">Nucleus</location>
    </subcellularLocation>
</comment>
<evidence type="ECO:0000256" key="5">
    <source>
        <dbReference type="ARBA" id="ARBA00012513"/>
    </source>
</evidence>
<dbReference type="PANTHER" id="PTHR37079:SF4">
    <property type="entry name" value="SERINE_THREONINE-PROTEIN KINASE ATM"/>
    <property type="match status" value="1"/>
</dbReference>
<keyword evidence="26" id="KW-1185">Reference proteome</keyword>
<dbReference type="Pfam" id="PF11640">
    <property type="entry name" value="TAN"/>
    <property type="match status" value="1"/>
</dbReference>
<evidence type="ECO:0000256" key="11">
    <source>
        <dbReference type="ARBA" id="ARBA00022763"/>
    </source>
</evidence>
<feature type="region of interest" description="Disordered" evidence="21">
    <location>
        <begin position="2838"/>
        <end position="2864"/>
    </location>
</feature>
<evidence type="ECO:0000256" key="14">
    <source>
        <dbReference type="ARBA" id="ARBA00022853"/>
    </source>
</evidence>
<evidence type="ECO:0000313" key="26">
    <source>
        <dbReference type="Proteomes" id="UP001201980"/>
    </source>
</evidence>
<dbReference type="SUPFAM" id="SSF56112">
    <property type="entry name" value="Protein kinase-like (PK-like)"/>
    <property type="match status" value="1"/>
</dbReference>
<evidence type="ECO:0000256" key="1">
    <source>
        <dbReference type="ARBA" id="ARBA00004123"/>
    </source>
</evidence>
<dbReference type="SMART" id="SM01343">
    <property type="entry name" value="FATC"/>
    <property type="match status" value="1"/>
</dbReference>
<dbReference type="GO" id="GO:0006281">
    <property type="term" value="P:DNA repair"/>
    <property type="evidence" value="ECO:0007669"/>
    <property type="project" value="InterPro"/>
</dbReference>
<dbReference type="InterPro" id="IPR044107">
    <property type="entry name" value="PIKKc_ATM"/>
</dbReference>
<dbReference type="FunFam" id="3.30.1010.10:FF:000019">
    <property type="entry name" value="Serine/threonine-protein kinase Tel1"/>
    <property type="match status" value="1"/>
</dbReference>
<dbReference type="CDD" id="cd05171">
    <property type="entry name" value="PIKKc_ATM"/>
    <property type="match status" value="1"/>
</dbReference>
<dbReference type="SMART" id="SM01342">
    <property type="entry name" value="TAN"/>
    <property type="match status" value="1"/>
</dbReference>
<keyword evidence="7 20" id="KW-0158">Chromosome</keyword>
<dbReference type="PANTHER" id="PTHR37079">
    <property type="entry name" value="SERINE/THREONINE-PROTEIN KINASE ATM"/>
    <property type="match status" value="1"/>
</dbReference>
<evidence type="ECO:0000256" key="18">
    <source>
        <dbReference type="ARBA" id="ARBA00047899"/>
    </source>
</evidence>
<dbReference type="InterPro" id="IPR011009">
    <property type="entry name" value="Kinase-like_dom_sf"/>
</dbReference>
<dbReference type="InterPro" id="IPR021668">
    <property type="entry name" value="TAN"/>
</dbReference>
<keyword evidence="11 20" id="KW-0227">DNA damage</keyword>
<evidence type="ECO:0000256" key="7">
    <source>
        <dbReference type="ARBA" id="ARBA00022454"/>
    </source>
</evidence>
<dbReference type="PROSITE" id="PS50290">
    <property type="entry name" value="PI3_4_KINASE_3"/>
    <property type="match status" value="1"/>
</dbReference>
<dbReference type="PROSITE" id="PS51190">
    <property type="entry name" value="FATC"/>
    <property type="match status" value="1"/>
</dbReference>
<comment type="catalytic activity">
    <reaction evidence="19">
        <text>L-seryl-[protein] + ATP = O-phospho-L-seryl-[protein] + ADP + H(+)</text>
        <dbReference type="Rhea" id="RHEA:17989"/>
        <dbReference type="Rhea" id="RHEA-COMP:9863"/>
        <dbReference type="Rhea" id="RHEA-COMP:11604"/>
        <dbReference type="ChEBI" id="CHEBI:15378"/>
        <dbReference type="ChEBI" id="CHEBI:29999"/>
        <dbReference type="ChEBI" id="CHEBI:30616"/>
        <dbReference type="ChEBI" id="CHEBI:83421"/>
        <dbReference type="ChEBI" id="CHEBI:456216"/>
        <dbReference type="EC" id="2.7.11.1"/>
    </reaction>
</comment>
<dbReference type="PROSITE" id="PS00916">
    <property type="entry name" value="PI3_4_KINASE_2"/>
    <property type="match status" value="1"/>
</dbReference>
<reference evidence="25" key="1">
    <citation type="submission" date="2022-07" db="EMBL/GenBank/DDBJ databases">
        <title>Draft genome sequence of Zalerion maritima ATCC 34329, a (micro)plastics degrading marine fungus.</title>
        <authorList>
            <person name="Paco A."/>
            <person name="Goncalves M.F.M."/>
            <person name="Rocha-Santos T.A.P."/>
            <person name="Alves A."/>
        </authorList>
    </citation>
    <scope>NUCLEOTIDE SEQUENCE</scope>
    <source>
        <strain evidence="25">ATCC 34329</strain>
    </source>
</reference>
<dbReference type="PROSITE" id="PS51189">
    <property type="entry name" value="FAT"/>
    <property type="match status" value="1"/>
</dbReference>
<evidence type="ECO:0000256" key="10">
    <source>
        <dbReference type="ARBA" id="ARBA00022741"/>
    </source>
</evidence>
<dbReference type="InterPro" id="IPR000403">
    <property type="entry name" value="PI3/4_kinase_cat_dom"/>
</dbReference>
<feature type="domain" description="PI3K/PI4K catalytic" evidence="22">
    <location>
        <begin position="2554"/>
        <end position="2866"/>
    </location>
</feature>
<evidence type="ECO:0000256" key="3">
    <source>
        <dbReference type="ARBA" id="ARBA00010769"/>
    </source>
</evidence>
<comment type="function">
    <text evidence="17 20">Serine/threonine protein kinase which activates checkpoint signaling upon genotoxic stresses such as ionizing radiation (IR), ultraviolet light (UV), or DNA replication stalling, thereby acting as a DNA damage sensor. Recognizes the substrate consensus sequence [ST]-Q. Phosphorylates histone H2A to form H2AS128ph (gamma-H2A) at sites of DNA damage, involved in the regulation of DNA damage response mechanism. Required for the control of telomere length and genome stability.</text>
</comment>
<gene>
    <name evidence="25" type="ORF">MKZ38_009498</name>
</gene>
<dbReference type="InterPro" id="IPR036940">
    <property type="entry name" value="PI3/4_kinase_cat_sf"/>
</dbReference>
<evidence type="ECO:0000256" key="8">
    <source>
        <dbReference type="ARBA" id="ARBA00022527"/>
    </source>
</evidence>
<protein>
    <recommendedName>
        <fullName evidence="6 20">Serine/threonine-protein kinase Tel1</fullName>
        <ecNumber evidence="5 20">2.7.11.1</ecNumber>
    </recommendedName>
</protein>
<keyword evidence="9 20" id="KW-0808">Transferase</keyword>
<proteinExistence type="inferred from homology"/>
<evidence type="ECO:0000259" key="23">
    <source>
        <dbReference type="PROSITE" id="PS51189"/>
    </source>
</evidence>
<keyword evidence="15 20" id="KW-0779">Telomere</keyword>
<dbReference type="EC" id="2.7.11.1" evidence="5 20"/>
<dbReference type="GO" id="GO:0006325">
    <property type="term" value="P:chromatin organization"/>
    <property type="evidence" value="ECO:0007669"/>
    <property type="project" value="UniProtKB-KW"/>
</dbReference>
<dbReference type="EMBL" id="JAKWBI020000075">
    <property type="protein sequence ID" value="KAJ2903659.1"/>
    <property type="molecule type" value="Genomic_DNA"/>
</dbReference>
<feature type="compositionally biased region" description="Basic and acidic residues" evidence="21">
    <location>
        <begin position="2848"/>
        <end position="2864"/>
    </location>
</feature>
<dbReference type="GO" id="GO:0000781">
    <property type="term" value="C:chromosome, telomeric region"/>
    <property type="evidence" value="ECO:0007669"/>
    <property type="project" value="UniProtKB-SubCell"/>
</dbReference>
<dbReference type="InterPro" id="IPR014009">
    <property type="entry name" value="PIK_FAT"/>
</dbReference>
<feature type="region of interest" description="Disordered" evidence="21">
    <location>
        <begin position="178"/>
        <end position="206"/>
    </location>
</feature>
<keyword evidence="8 20" id="KW-0723">Serine/threonine-protein kinase</keyword>
<dbReference type="InterPro" id="IPR038980">
    <property type="entry name" value="ATM_plant"/>
</dbReference>
<dbReference type="InterPro" id="IPR018936">
    <property type="entry name" value="PI3/4_kinase_CS"/>
</dbReference>
<dbReference type="Gene3D" id="3.30.1010.10">
    <property type="entry name" value="Phosphatidylinositol 3-kinase Catalytic Subunit, Chain A, domain 4"/>
    <property type="match status" value="1"/>
</dbReference>
<dbReference type="GO" id="GO:0004674">
    <property type="term" value="F:protein serine/threonine kinase activity"/>
    <property type="evidence" value="ECO:0007669"/>
    <property type="project" value="UniProtKB-KW"/>
</dbReference>
<comment type="similarity">
    <text evidence="3 20">Belongs to the PI3/PI4-kinase family. ATM subfamily.</text>
</comment>
<dbReference type="PROSITE" id="PS00915">
    <property type="entry name" value="PI3_4_KINASE_1"/>
    <property type="match status" value="1"/>
</dbReference>
<accession>A0AAD5WVN4</accession>
<dbReference type="GO" id="GO:0005524">
    <property type="term" value="F:ATP binding"/>
    <property type="evidence" value="ECO:0007669"/>
    <property type="project" value="UniProtKB-KW"/>
</dbReference>
<dbReference type="SMART" id="SM00146">
    <property type="entry name" value="PI3Kc"/>
    <property type="match status" value="1"/>
</dbReference>
<evidence type="ECO:0000256" key="16">
    <source>
        <dbReference type="ARBA" id="ARBA00023242"/>
    </source>
</evidence>
<comment type="subunit">
    <text evidence="4">Associates with DNA double-strand breaks.</text>
</comment>
<evidence type="ECO:0000256" key="6">
    <source>
        <dbReference type="ARBA" id="ARBA00014619"/>
    </source>
</evidence>
<sequence>MVRPRSLEEALSALSSGTQTDRHRGLTVFIELFERRGKSPELSSLDNKSYQRILQTLFSLSLAEKRVFFSVGARRGGKTPNSTWLETSGEAIRLVAIHGCTKFKRNTLWALVDHVTDTLPGPDDNYVEPLLQSYVKALAAVLAYPPNVEVLASKDADRWLVCVNFCIQALTRYAESSDREPASRASPAPGTLPSTGRSSSSAQRSGAGKIHSATYSELLRCFICLASGTNAPLTKKAKEMSSIAMRLLRGHTAMAQLFGVINFILAGIQADDVGLAGRLSRQLVPEVIRWWQSPNVNKEKDASTKAVKDEITRSIFFIHLHLSQQTSEPGNESVLNDVRDLADALRTEYARRDSVARLQLGDLVFSSPHLPSYHLQATAFALNRHSSEGERRWGFVQALALLEGIIYDASKFVAPERQGEQPRKRRKVSAPKFRILDGLLMRDFNAQITSMQLVPFFLTNTTVSRAELLHLVDALASLVGNKDSGISNWAMLALSSCAIKLKGDDLNEPTWRSIWQVTVRLISMPQTSRAACVLLSAILEASALPFNTVSDDINNIVTTSDTNGPAVLVDSSIALMHHVLYLRNTHLPNASQMTSHDIIRWVFSKWNPVETTYSSSQSPFVIPTDISALLSMCCGCLPYETAAPLPVTGGIVAQGWKTMVESESMMRYLLLLKEAPIRHFCWSQSGKEMAKKTILQVSDISNFHSAKKLALELVFPKLEEVLTLAEGWANRDKRETSSQITVERFQCQISFCATCSLMIVGLQEVSSRQSQDLEPVYTRTIEALINAVLGSSGNQKFFAAIHQCIRPVLPDVSTTSLTQLSKDAPLLSRLIIELSNALYHKVDNRSSGPDVDFMDLDDEFDSQASHLSTAAQDSDVPRTKTAMALSIDAFFSSTSLRLHFMAAIATDPSQAGLVPTEFLDHVLSLADGEFVAGSSFLIELLEGDVVVNPDDGARLLEKQAGIIGRAGFIYSEAALSNCLALIRCLSAAGSDEKHELHALITQLYSHFIETALPANSLSVPAQIDLAGTVFFFLGVGSDYSRRGGESAYQDCLLKMVEESPMPIKHFIGRSLPDLFALYVLKEHDEIFVNYLEALPVDPDFAEGIAFRLFALSEIGCRWPNLLRRCIYHIFETPGSVPESSKYATRCLSKISTALGLSQTKELFHLFAPQLLYTWLEDCDLGDIPYEIFGYQNISDLLCDAKEEAAALMIMREQDDKLMALVESLKMTPAGLINKAFAKIMAYSIAHDLSGSNHDPHTMAESRLKKILGKERFTELLYVNFADILGFLFQTYDDSDDPIKVQRYFSKNECTGRALETLSEIYDLCHSDGSTPQSQQPTFKGRYLPKHLLYLTARTKWDLDAIWTPALVVAISRRLFNTIDHALGSLHACVVIRRLRIVISLAGGVAYSPYPLEMLLHSLRPYLVDSECADDALGMSEYLLRRGYEHLQRSPSFLAGYALSALASLRVFLDSGQSSTTQESQFKATKDKARAFHVWFTKYLASYSSPSFKDESLKEAFETITTSAAHIRSSGNADKGTHESKLLLEILADGEREHKLLNDSARQLALRMLCGDFHIPESSRTDIVESDREALRFGAVVWNSCRATSLSENYLSWAGRVVGKSFAASGEIYSQILRESGLNHHAQEGSEFALLSLLRELTMSSESRIAGLAESTLRLIITSAERADDKNFLGMSQESLHEPLHVASFWGEFEIPPSDNAVMIPVSEVAVFAKDHIKENSWASSLGTYLAQLVSDNVILQAIAPVVARVEGFARQALPFIIHLVLLLQHKKQSEARRTLSSALKDWLAETPPSAKNNTKLMVDTVMYLRTQPIPGESCIAERMLWLDLDLSQVSVVAAACDMFKTALLLAELSVTELSRISRRSSAQRAVDPSQILLDIYQNIDDPDAYYGLPQDPSLSGVLARLEYEGDGSKSLAFRGAQLDSHIRLRDRASKEDSESLVKSLGNLGLAGLSNSLLQTQQGTASSDLLEDTFTTARRLEVWNLPAPVSNDNYAVSLYTVYQGVYQGRNMQEARKAIHSGLGRTMESLTSKGQHVSTLRRKLGALAAMSELDDILSASDPQDLDDVLGVFDARGSWMRRGRYDDVSQILSSRVTALSMLERQSQQPNLSKLRLADTRVGNIRSMMLSSKILRFHEATQESLNLATSLTHLIKPSENLGLAVEAAINIEVTNALWDQGEMIPSIRLLQLTEKKTSFKKQTIRASKSALLATTAYRISVARLEKPDRIQKNYLEPALKELKGANEGKEAGQVYHQFATFCDEQLQNPDGLEDLARLRSLKKGKSDEVAQLRSLISSTRDAQQKTKYTKHLSHARQWLGLDEQELLRVEQTRAEFVRQSLENYLLSLAASDEYNNDALRFTALWMEQAGESLANDAARQHLDKVPTRKFAALMNQLTSRLLDQQTMFQKCLTSLIIGICTDHPFHGMHQIWAATKTRPNQSDDIAISRQHASVKVAHNLAKTRKVAHTWHAVDRTNAYYHRLAAEQDKELYTSGRKVAMAKSTAGSQLMSALSKYQLPPCTIQLELSPTCDYSNAPVITKLEPTMSIASGISAPKIITAIGTDGKRYKQLVKGGNDDLRQDAIMEQVFSSVSSVLSLHRTTQQRNLSIRTYKVLPLTSSSGVIEFVSNTIPLHEYLMPAHEKYFPRDYKSGQCRKEIHAMQNKSIETKLSAYKKVAERFHPVMRYFFLEHFEDPDDWYVRRLAYTRSTAAVSIVGHVIGLGDRHGHNILLDTKSGESVHIDLGVCFEQGRILPVPEVIPFRLTRDIVDGMGITGTEGVFRRCCEFTLDALRKEQYSIMTVLDVLRHDPLYSWSVSPVRLAKLQAAHDGDDGDGEVEGRIEKDTATNEPSEADRALEVVRKKLSKTLSVNATVNDLINQATDERNLAVLYSGWAAYA</sequence>
<evidence type="ECO:0000256" key="19">
    <source>
        <dbReference type="ARBA" id="ARBA00048679"/>
    </source>
</evidence>
<dbReference type="InterPro" id="IPR016024">
    <property type="entry name" value="ARM-type_fold"/>
</dbReference>
<organism evidence="25 26">
    <name type="scientific">Zalerion maritima</name>
    <dbReference type="NCBI Taxonomy" id="339359"/>
    <lineage>
        <taxon>Eukaryota</taxon>
        <taxon>Fungi</taxon>
        <taxon>Dikarya</taxon>
        <taxon>Ascomycota</taxon>
        <taxon>Pezizomycotina</taxon>
        <taxon>Sordariomycetes</taxon>
        <taxon>Lulworthiomycetidae</taxon>
        <taxon>Lulworthiales</taxon>
        <taxon>Lulworthiaceae</taxon>
        <taxon>Zalerion</taxon>
    </lineage>
</organism>
<evidence type="ECO:0000256" key="15">
    <source>
        <dbReference type="ARBA" id="ARBA00022895"/>
    </source>
</evidence>
<dbReference type="Pfam" id="PF00454">
    <property type="entry name" value="PI3_PI4_kinase"/>
    <property type="match status" value="1"/>
</dbReference>
<comment type="catalytic activity">
    <reaction evidence="18 20">
        <text>L-threonyl-[protein] + ATP = O-phospho-L-threonyl-[protein] + ADP + H(+)</text>
        <dbReference type="Rhea" id="RHEA:46608"/>
        <dbReference type="Rhea" id="RHEA-COMP:11060"/>
        <dbReference type="Rhea" id="RHEA-COMP:11605"/>
        <dbReference type="ChEBI" id="CHEBI:15378"/>
        <dbReference type="ChEBI" id="CHEBI:30013"/>
        <dbReference type="ChEBI" id="CHEBI:30616"/>
        <dbReference type="ChEBI" id="CHEBI:61977"/>
        <dbReference type="ChEBI" id="CHEBI:456216"/>
        <dbReference type="EC" id="2.7.11.1"/>
    </reaction>
</comment>
<evidence type="ECO:0000256" key="4">
    <source>
        <dbReference type="ARBA" id="ARBA00011370"/>
    </source>
</evidence>
<dbReference type="Proteomes" id="UP001201980">
    <property type="component" value="Unassembled WGS sequence"/>
</dbReference>
<evidence type="ECO:0000256" key="13">
    <source>
        <dbReference type="ARBA" id="ARBA00022840"/>
    </source>
</evidence>
<dbReference type="GO" id="GO:0005634">
    <property type="term" value="C:nucleus"/>
    <property type="evidence" value="ECO:0007669"/>
    <property type="project" value="UniProtKB-SubCell"/>
</dbReference>
<name>A0AAD5WVN4_9PEZI</name>
<comment type="caution">
    <text evidence="25">The sequence shown here is derived from an EMBL/GenBank/DDBJ whole genome shotgun (WGS) entry which is preliminary data.</text>
</comment>
<feature type="compositionally biased region" description="Low complexity" evidence="21">
    <location>
        <begin position="194"/>
        <end position="206"/>
    </location>
</feature>
<feature type="domain" description="FAT" evidence="23">
    <location>
        <begin position="1848"/>
        <end position="2449"/>
    </location>
</feature>
<evidence type="ECO:0000259" key="24">
    <source>
        <dbReference type="PROSITE" id="PS51190"/>
    </source>
</evidence>
<dbReference type="GO" id="GO:0035556">
    <property type="term" value="P:intracellular signal transduction"/>
    <property type="evidence" value="ECO:0007669"/>
    <property type="project" value="UniProtKB-ARBA"/>
</dbReference>
<dbReference type="Gene3D" id="1.10.1070.11">
    <property type="entry name" value="Phosphatidylinositol 3-/4-kinase, catalytic domain"/>
    <property type="match status" value="1"/>
</dbReference>
<evidence type="ECO:0000256" key="9">
    <source>
        <dbReference type="ARBA" id="ARBA00022679"/>
    </source>
</evidence>
<dbReference type="SUPFAM" id="SSF48371">
    <property type="entry name" value="ARM repeat"/>
    <property type="match status" value="1"/>
</dbReference>
<evidence type="ECO:0000256" key="21">
    <source>
        <dbReference type="SAM" id="MobiDB-lite"/>
    </source>
</evidence>
<keyword evidence="16 20" id="KW-0539">Nucleus</keyword>
<evidence type="ECO:0000259" key="22">
    <source>
        <dbReference type="PROSITE" id="PS50290"/>
    </source>
</evidence>
<keyword evidence="10 20" id="KW-0547">Nucleotide-binding</keyword>
<keyword evidence="14 20" id="KW-0156">Chromatin regulator</keyword>
<evidence type="ECO:0000313" key="25">
    <source>
        <dbReference type="EMBL" id="KAJ2903659.1"/>
    </source>
</evidence>
<evidence type="ECO:0000256" key="17">
    <source>
        <dbReference type="ARBA" id="ARBA00025079"/>
    </source>
</evidence>
<keyword evidence="13 20" id="KW-0067">ATP-binding</keyword>
<feature type="domain" description="FATC" evidence="24">
    <location>
        <begin position="2877"/>
        <end position="2909"/>
    </location>
</feature>
<evidence type="ECO:0000256" key="20">
    <source>
        <dbReference type="RuleBase" id="RU365027"/>
    </source>
</evidence>
<dbReference type="InterPro" id="IPR003152">
    <property type="entry name" value="FATC_dom"/>
</dbReference>
<keyword evidence="12 20" id="KW-0418">Kinase</keyword>